<accession>A0ABY5LWE8</accession>
<keyword evidence="2" id="KW-0732">Signal</keyword>
<feature type="compositionally biased region" description="Gly residues" evidence="1">
    <location>
        <begin position="55"/>
        <end position="67"/>
    </location>
</feature>
<gene>
    <name evidence="3" type="ORF">NG743_00805</name>
</gene>
<feature type="signal peptide" evidence="2">
    <location>
        <begin position="1"/>
        <end position="18"/>
    </location>
</feature>
<feature type="region of interest" description="Disordered" evidence="1">
    <location>
        <begin position="23"/>
        <end position="152"/>
    </location>
</feature>
<evidence type="ECO:0000256" key="2">
    <source>
        <dbReference type="SAM" id="SignalP"/>
    </source>
</evidence>
<organism evidence="3 4">
    <name type="scientific">Dolichospermum heterosporum TAC447</name>
    <dbReference type="NCBI Taxonomy" id="747523"/>
    <lineage>
        <taxon>Bacteria</taxon>
        <taxon>Bacillati</taxon>
        <taxon>Cyanobacteriota</taxon>
        <taxon>Cyanophyceae</taxon>
        <taxon>Nostocales</taxon>
        <taxon>Aphanizomenonaceae</taxon>
        <taxon>Dolichospermum</taxon>
        <taxon>Dolichospermum heterosporum</taxon>
    </lineage>
</organism>
<feature type="compositionally biased region" description="Low complexity" evidence="1">
    <location>
        <begin position="68"/>
        <end position="84"/>
    </location>
</feature>
<feature type="compositionally biased region" description="Low complexity" evidence="1">
    <location>
        <begin position="128"/>
        <end position="137"/>
    </location>
</feature>
<dbReference type="RefSeq" id="WP_257121284.1">
    <property type="nucleotide sequence ID" value="NZ_CP099464.1"/>
</dbReference>
<evidence type="ECO:0000313" key="3">
    <source>
        <dbReference type="EMBL" id="UUO15635.1"/>
    </source>
</evidence>
<sequence length="321" mass="32800">MLKIRTFILALTLTPLLAINWQQPSQSQTSPSLGTAGGMSGGGNIGPINTSPSVGTGGSISGGGTTGSNGNTDSNPDDNTSPSVGTGGSMSGGGTTGSNGNTDSNPNDNTSSSLGTGGSISGGGTTGSNGNTSSSVGNAGGQSGSPVTIVRTSRGNSLRITAERQDKLNRVAINIFTKENSKVLVAFRQPEAIRRGESNRFTEILRQAGVSPALAGRFIFTLIKITTPASSPTTQSSSSVQLPKKYLVASTKALKFSPVIAQTADATLASVEVDINDLHNAINTYNQIIQESSPVTLQQLSENQDFVEIGKVLKELRAAVN</sequence>
<evidence type="ECO:0000256" key="1">
    <source>
        <dbReference type="SAM" id="MobiDB-lite"/>
    </source>
</evidence>
<keyword evidence="4" id="KW-1185">Reference proteome</keyword>
<feature type="compositionally biased region" description="Low complexity" evidence="1">
    <location>
        <begin position="23"/>
        <end position="34"/>
    </location>
</feature>
<dbReference type="EMBL" id="CP099464">
    <property type="protein sequence ID" value="UUO15635.1"/>
    <property type="molecule type" value="Genomic_DNA"/>
</dbReference>
<reference evidence="3" key="1">
    <citation type="submission" date="2022-06" db="EMBL/GenBank/DDBJ databases">
        <title>Nostosin G and Spiroidesin B from the Cyanobacterium Dolichospermum sp. NIES-1697.</title>
        <authorList>
            <person name="Phan C.-S."/>
            <person name="Mehjabin J.J."/>
            <person name="Anas A.R.J."/>
            <person name="Hayasaka M."/>
            <person name="Onoki R."/>
            <person name="Wang J."/>
            <person name="Umezawa T."/>
            <person name="Washio K."/>
            <person name="Morikawa M."/>
            <person name="Okino T."/>
        </authorList>
    </citation>
    <scope>NUCLEOTIDE SEQUENCE</scope>
    <source>
        <strain evidence="3">NIES-1697</strain>
    </source>
</reference>
<name>A0ABY5LWE8_9CYAN</name>
<feature type="compositionally biased region" description="Gly residues" evidence="1">
    <location>
        <begin position="35"/>
        <end position="45"/>
    </location>
</feature>
<dbReference type="Proteomes" id="UP001057561">
    <property type="component" value="Chromosome"/>
</dbReference>
<feature type="chain" id="PRO_5046800646" description="DUF4384 domain-containing protein" evidence="2">
    <location>
        <begin position="19"/>
        <end position="321"/>
    </location>
</feature>
<evidence type="ECO:0008006" key="5">
    <source>
        <dbReference type="Google" id="ProtNLM"/>
    </source>
</evidence>
<feature type="compositionally biased region" description="Gly residues" evidence="1">
    <location>
        <begin position="85"/>
        <end position="97"/>
    </location>
</feature>
<protein>
    <recommendedName>
        <fullName evidence="5">DUF4384 domain-containing protein</fullName>
    </recommendedName>
</protein>
<proteinExistence type="predicted"/>
<feature type="compositionally biased region" description="Low complexity" evidence="1">
    <location>
        <begin position="98"/>
        <end position="114"/>
    </location>
</feature>
<evidence type="ECO:0000313" key="4">
    <source>
        <dbReference type="Proteomes" id="UP001057561"/>
    </source>
</evidence>
<feature type="compositionally biased region" description="Gly residues" evidence="1">
    <location>
        <begin position="115"/>
        <end position="127"/>
    </location>
</feature>